<sequence length="62" mass="7447">MANRVNELSANDWDAIEEIEKAWLTFANRIEQYQLIHLGNVNTKDLAYFYIELRKQLYDIKN</sequence>
<keyword evidence="2" id="KW-1185">Reference proteome</keyword>
<dbReference type="Proteomes" id="UP000290649">
    <property type="component" value="Unassembled WGS sequence"/>
</dbReference>
<gene>
    <name evidence="1" type="ORF">DS745_02445</name>
</gene>
<dbReference type="RefSeq" id="WP_129076612.1">
    <property type="nucleotide sequence ID" value="NZ_QOUX01000001.1"/>
</dbReference>
<dbReference type="AlphaFoldDB" id="A0A4Q0VX07"/>
<accession>A0A4Q0VX07</accession>
<comment type="caution">
    <text evidence="1">The sequence shown here is derived from an EMBL/GenBank/DDBJ whole genome shotgun (WGS) entry which is preliminary data.</text>
</comment>
<evidence type="ECO:0000313" key="1">
    <source>
        <dbReference type="EMBL" id="RXJ04263.1"/>
    </source>
</evidence>
<protein>
    <submittedName>
        <fullName evidence="1">Uncharacterized protein</fullName>
    </submittedName>
</protein>
<evidence type="ECO:0000313" key="2">
    <source>
        <dbReference type="Proteomes" id="UP000290649"/>
    </source>
</evidence>
<dbReference type="EMBL" id="QOUX01000001">
    <property type="protein sequence ID" value="RXJ04263.1"/>
    <property type="molecule type" value="Genomic_DNA"/>
</dbReference>
<organism evidence="1 2">
    <name type="scientific">Anaerobacillus alkaliphilus</name>
    <dbReference type="NCBI Taxonomy" id="1548597"/>
    <lineage>
        <taxon>Bacteria</taxon>
        <taxon>Bacillati</taxon>
        <taxon>Bacillota</taxon>
        <taxon>Bacilli</taxon>
        <taxon>Bacillales</taxon>
        <taxon>Bacillaceae</taxon>
        <taxon>Anaerobacillus</taxon>
    </lineage>
</organism>
<reference evidence="1 2" key="1">
    <citation type="journal article" date="2019" name="Int. J. Syst. Evol. Microbiol.">
        <title>Anaerobacillus alkaliphilus sp. nov., a novel alkaliphilic and moderately halophilic bacterium.</title>
        <authorList>
            <person name="Borsodi A.K."/>
            <person name="Aszalos J.M."/>
            <person name="Bihari P."/>
            <person name="Nagy I."/>
            <person name="Schumann P."/>
            <person name="Sproer C."/>
            <person name="Kovacs A.L."/>
            <person name="Boka K."/>
            <person name="Dobosy P."/>
            <person name="Ovari M."/>
            <person name="Szili-Kovacs T."/>
            <person name="Toth E."/>
        </authorList>
    </citation>
    <scope>NUCLEOTIDE SEQUENCE [LARGE SCALE GENOMIC DNA]</scope>
    <source>
        <strain evidence="1 2">B16-10</strain>
    </source>
</reference>
<name>A0A4Q0VX07_9BACI</name>
<proteinExistence type="predicted"/>